<evidence type="ECO:0000313" key="2">
    <source>
        <dbReference type="Proteomes" id="UP001500466"/>
    </source>
</evidence>
<evidence type="ECO:0000313" key="1">
    <source>
        <dbReference type="EMBL" id="GAA4989956.1"/>
    </source>
</evidence>
<name>A0ABP9I6I8_9ACTN</name>
<reference evidence="2" key="1">
    <citation type="journal article" date="2019" name="Int. J. Syst. Evol. Microbiol.">
        <title>The Global Catalogue of Microorganisms (GCM) 10K type strain sequencing project: providing services to taxonomists for standard genome sequencing and annotation.</title>
        <authorList>
            <consortium name="The Broad Institute Genomics Platform"/>
            <consortium name="The Broad Institute Genome Sequencing Center for Infectious Disease"/>
            <person name="Wu L."/>
            <person name="Ma J."/>
        </authorList>
    </citation>
    <scope>NUCLEOTIDE SEQUENCE [LARGE SCALE GENOMIC DNA]</scope>
    <source>
        <strain evidence="2">JCM 17986</strain>
    </source>
</reference>
<protein>
    <submittedName>
        <fullName evidence="1">Uncharacterized protein</fullName>
    </submittedName>
</protein>
<accession>A0ABP9I6I8</accession>
<gene>
    <name evidence="1" type="ORF">GCM10023205_71500</name>
</gene>
<organism evidence="1 2">
    <name type="scientific">Yinghuangia aomiensis</name>
    <dbReference type="NCBI Taxonomy" id="676205"/>
    <lineage>
        <taxon>Bacteria</taxon>
        <taxon>Bacillati</taxon>
        <taxon>Actinomycetota</taxon>
        <taxon>Actinomycetes</taxon>
        <taxon>Kitasatosporales</taxon>
        <taxon>Streptomycetaceae</taxon>
        <taxon>Yinghuangia</taxon>
    </lineage>
</organism>
<proteinExistence type="predicted"/>
<dbReference type="Proteomes" id="UP001500466">
    <property type="component" value="Unassembled WGS sequence"/>
</dbReference>
<sequence>MSALPNVGEGPRRLADEHLGERMANVSGYNAVIKGQGGRLIRWDVALWDVDEAGRGVG</sequence>
<dbReference type="EMBL" id="BAABHS010000038">
    <property type="protein sequence ID" value="GAA4989956.1"/>
    <property type="molecule type" value="Genomic_DNA"/>
</dbReference>
<keyword evidence="2" id="KW-1185">Reference proteome</keyword>
<comment type="caution">
    <text evidence="1">The sequence shown here is derived from an EMBL/GenBank/DDBJ whole genome shotgun (WGS) entry which is preliminary data.</text>
</comment>